<keyword evidence="2" id="KW-0805">Transcription regulation</keyword>
<evidence type="ECO:0000256" key="1">
    <source>
        <dbReference type="ARBA" id="ARBA00010641"/>
    </source>
</evidence>
<evidence type="ECO:0000313" key="7">
    <source>
        <dbReference type="EMBL" id="GAY24653.1"/>
    </source>
</evidence>
<protein>
    <submittedName>
        <fullName evidence="7">RNA polymerase sigma-70 factor, ECF subfamily</fullName>
    </submittedName>
</protein>
<dbReference type="InterPro" id="IPR014284">
    <property type="entry name" value="RNA_pol_sigma-70_dom"/>
</dbReference>
<dbReference type="Gene3D" id="1.10.1740.10">
    <property type="match status" value="1"/>
</dbReference>
<dbReference type="NCBIfam" id="TIGR02937">
    <property type="entry name" value="sigma70-ECF"/>
    <property type="match status" value="1"/>
</dbReference>
<accession>A0A292ZP27</accession>
<dbReference type="Gene3D" id="1.10.10.10">
    <property type="entry name" value="Winged helix-like DNA-binding domain superfamily/Winged helix DNA-binding domain"/>
    <property type="match status" value="1"/>
</dbReference>
<dbReference type="InterPro" id="IPR039425">
    <property type="entry name" value="RNA_pol_sigma-70-like"/>
</dbReference>
<dbReference type="InterPro" id="IPR036388">
    <property type="entry name" value="WH-like_DNA-bd_sf"/>
</dbReference>
<dbReference type="GO" id="GO:0006352">
    <property type="term" value="P:DNA-templated transcription initiation"/>
    <property type="evidence" value="ECO:0007669"/>
    <property type="project" value="InterPro"/>
</dbReference>
<evidence type="ECO:0000313" key="8">
    <source>
        <dbReference type="Proteomes" id="UP000221538"/>
    </source>
</evidence>
<dbReference type="SUPFAM" id="SSF88659">
    <property type="entry name" value="Sigma3 and sigma4 domains of RNA polymerase sigma factors"/>
    <property type="match status" value="1"/>
</dbReference>
<dbReference type="SUPFAM" id="SSF88946">
    <property type="entry name" value="Sigma2 domain of RNA polymerase sigma factors"/>
    <property type="match status" value="1"/>
</dbReference>
<dbReference type="InterPro" id="IPR013249">
    <property type="entry name" value="RNA_pol_sigma70_r4_t2"/>
</dbReference>
<gene>
    <name evidence="7" type="ORF">SFOMI_5238</name>
</gene>
<evidence type="ECO:0000259" key="5">
    <source>
        <dbReference type="Pfam" id="PF04542"/>
    </source>
</evidence>
<comment type="similarity">
    <text evidence="1">Belongs to the sigma-70 factor family. ECF subfamily.</text>
</comment>
<dbReference type="AlphaFoldDB" id="A0A292ZP27"/>
<dbReference type="GO" id="GO:0016987">
    <property type="term" value="F:sigma factor activity"/>
    <property type="evidence" value="ECO:0007669"/>
    <property type="project" value="UniProtKB-KW"/>
</dbReference>
<dbReference type="InterPro" id="IPR007627">
    <property type="entry name" value="RNA_pol_sigma70_r2"/>
</dbReference>
<evidence type="ECO:0000256" key="2">
    <source>
        <dbReference type="ARBA" id="ARBA00023015"/>
    </source>
</evidence>
<organism evidence="7 8">
    <name type="scientific">Sphingobium fuliginis (strain ATCC 27551)</name>
    <dbReference type="NCBI Taxonomy" id="336203"/>
    <lineage>
        <taxon>Bacteria</taxon>
        <taxon>Pseudomonadati</taxon>
        <taxon>Pseudomonadota</taxon>
        <taxon>Alphaproteobacteria</taxon>
        <taxon>Sphingomonadales</taxon>
        <taxon>Sphingomonadaceae</taxon>
        <taxon>Sphingobium</taxon>
    </lineage>
</organism>
<name>A0A292ZP27_SPHSA</name>
<dbReference type="CDD" id="cd06171">
    <property type="entry name" value="Sigma70_r4"/>
    <property type="match status" value="1"/>
</dbReference>
<keyword evidence="4" id="KW-0804">Transcription</keyword>
<feature type="domain" description="RNA polymerase sigma-70 region 2" evidence="5">
    <location>
        <begin position="39"/>
        <end position="100"/>
    </location>
</feature>
<evidence type="ECO:0000256" key="3">
    <source>
        <dbReference type="ARBA" id="ARBA00023082"/>
    </source>
</evidence>
<evidence type="ECO:0000256" key="4">
    <source>
        <dbReference type="ARBA" id="ARBA00023163"/>
    </source>
</evidence>
<dbReference type="InterPro" id="IPR013324">
    <property type="entry name" value="RNA_pol_sigma_r3/r4-like"/>
</dbReference>
<dbReference type="Pfam" id="PF04542">
    <property type="entry name" value="Sigma70_r2"/>
    <property type="match status" value="1"/>
</dbReference>
<proteinExistence type="inferred from homology"/>
<dbReference type="EMBL" id="BEWI01000034">
    <property type="protein sequence ID" value="GAY24653.1"/>
    <property type="molecule type" value="Genomic_DNA"/>
</dbReference>
<comment type="caution">
    <text evidence="7">The sequence shown here is derived from an EMBL/GenBank/DDBJ whole genome shotgun (WGS) entry which is preliminary data.</text>
</comment>
<dbReference type="InterPro" id="IPR013325">
    <property type="entry name" value="RNA_pol_sigma_r2"/>
</dbReference>
<evidence type="ECO:0000259" key="6">
    <source>
        <dbReference type="Pfam" id="PF08281"/>
    </source>
</evidence>
<sequence>MFYFIEILGLESSVSDNQQEDIKPTLSDKDFKDKLAETIPHLRAFGRGLCHDADAADDLVQETMMKAWAARARFVAGTSFKAWTFTILRNHYFSQMRRKRFVGDWDDVVADRKLAAPAGQDMSVELRDMMRALAELPDPQREALILVGAGGLSYEEAAEIMGTAVGTVKSRVSRARATLEALIDGGVLTTKWRDFEDGDQAVISIFADLEKIQARRAPVPIPIALPLLPTAA</sequence>
<dbReference type="Pfam" id="PF08281">
    <property type="entry name" value="Sigma70_r4_2"/>
    <property type="match status" value="1"/>
</dbReference>
<dbReference type="GO" id="GO:0003677">
    <property type="term" value="F:DNA binding"/>
    <property type="evidence" value="ECO:0007669"/>
    <property type="project" value="InterPro"/>
</dbReference>
<dbReference type="PANTHER" id="PTHR43133">
    <property type="entry name" value="RNA POLYMERASE ECF-TYPE SIGMA FACTO"/>
    <property type="match status" value="1"/>
</dbReference>
<dbReference type="Proteomes" id="UP000221538">
    <property type="component" value="Unassembled WGS sequence"/>
</dbReference>
<feature type="domain" description="RNA polymerase sigma factor 70 region 4 type 2" evidence="6">
    <location>
        <begin position="127"/>
        <end position="179"/>
    </location>
</feature>
<reference evidence="7 8" key="1">
    <citation type="journal article" date="2013" name="Biodegradation">
        <title>Occurrence of 4-tert-butylphenol (4-t-BP) biodegradation in an aquatic sample caused by the presence of Spirodela polyrrhiza and isolation of a 4-t-BP-utilizing bacterium.</title>
        <authorList>
            <person name="Ogata Y."/>
            <person name="Toyama T."/>
            <person name="Yu N."/>
            <person name="Wang X."/>
            <person name="Sei K."/>
            <person name="Ike M."/>
        </authorList>
    </citation>
    <scope>NUCLEOTIDE SEQUENCE [LARGE SCALE GENOMIC DNA]</scope>
    <source>
        <strain evidence="7 8">OMI</strain>
    </source>
</reference>
<reference evidence="7 8" key="2">
    <citation type="journal article" date="2013" name="Environ. Sci. Technol.">
        <title>The 4-tert-butylphenol-utilizing bacterium Sphingobium fuliginis OMI can degrade bisphenols via phenolic ring hydroxylation and meta-cleavage pathway.</title>
        <authorList>
            <person name="Ogata Y."/>
            <person name="Goda S."/>
            <person name="Toyama T."/>
            <person name="Sei K."/>
            <person name="Ike M."/>
        </authorList>
    </citation>
    <scope>NUCLEOTIDE SEQUENCE [LARGE SCALE GENOMIC DNA]</scope>
    <source>
        <strain evidence="7 8">OMI</strain>
    </source>
</reference>
<keyword evidence="3" id="KW-0731">Sigma factor</keyword>
<dbReference type="PANTHER" id="PTHR43133:SF25">
    <property type="entry name" value="RNA POLYMERASE SIGMA FACTOR RFAY-RELATED"/>
    <property type="match status" value="1"/>
</dbReference>